<dbReference type="InterPro" id="IPR002898">
    <property type="entry name" value="MotA_ExbB_proton_chnl"/>
</dbReference>
<dbReference type="InterPro" id="IPR050790">
    <property type="entry name" value="ExbB/TolQ_transport"/>
</dbReference>
<reference evidence="11" key="1">
    <citation type="submission" date="2018-05" db="EMBL/GenBank/DDBJ databases">
        <authorList>
            <person name="Lanie J.A."/>
            <person name="Ng W.-L."/>
            <person name="Kazmierczak K.M."/>
            <person name="Andrzejewski T.M."/>
            <person name="Davidsen T.M."/>
            <person name="Wayne K.J."/>
            <person name="Tettelin H."/>
            <person name="Glass J.I."/>
            <person name="Rusch D."/>
            <person name="Podicherti R."/>
            <person name="Tsui H.-C.T."/>
            <person name="Winkler M.E."/>
        </authorList>
    </citation>
    <scope>NUCLEOTIDE SEQUENCE</scope>
</reference>
<dbReference type="EMBL" id="UINC01006789">
    <property type="protein sequence ID" value="SVA29640.1"/>
    <property type="molecule type" value="Genomic_DNA"/>
</dbReference>
<accession>A0A381UNF0</accession>
<keyword evidence="8 9" id="KW-0472">Membrane</keyword>
<evidence type="ECO:0000313" key="11">
    <source>
        <dbReference type="EMBL" id="SVA29640.1"/>
    </source>
</evidence>
<dbReference type="GO" id="GO:0017038">
    <property type="term" value="P:protein import"/>
    <property type="evidence" value="ECO:0007669"/>
    <property type="project" value="TreeGrafter"/>
</dbReference>
<evidence type="ECO:0000259" key="10">
    <source>
        <dbReference type="Pfam" id="PF01618"/>
    </source>
</evidence>
<evidence type="ECO:0000256" key="3">
    <source>
        <dbReference type="ARBA" id="ARBA00022448"/>
    </source>
</evidence>
<gene>
    <name evidence="11" type="ORF">METZ01_LOCUS82494</name>
</gene>
<dbReference type="GO" id="GO:0005886">
    <property type="term" value="C:plasma membrane"/>
    <property type="evidence" value="ECO:0007669"/>
    <property type="project" value="UniProtKB-SubCell"/>
</dbReference>
<feature type="transmembrane region" description="Helical" evidence="9">
    <location>
        <begin position="20"/>
        <end position="40"/>
    </location>
</feature>
<proteinExistence type="inferred from homology"/>
<dbReference type="PANTHER" id="PTHR30625">
    <property type="entry name" value="PROTEIN TOLQ"/>
    <property type="match status" value="1"/>
</dbReference>
<evidence type="ECO:0000256" key="6">
    <source>
        <dbReference type="ARBA" id="ARBA00022927"/>
    </source>
</evidence>
<sequence length="200" mass="22218">MADILEYIAETWQSGGVVMFPLLLVALLIYTVATSLLLSFGKRGYKHLKDETVVDWVKTPTKGEGEVGEIIRYTQDEVQKTDEVHSRFSEVFASRLPFFERRLIFLNTLVATAPLLGLLGTVMGMLVTFKGLSVGGGKLVDVVASGISEALITTEMGLLIAVPGYFMAYAIKRRKDEYEAFLVRLESLTLQQFKRRATAS</sequence>
<dbReference type="AlphaFoldDB" id="A0A381UNF0"/>
<evidence type="ECO:0000256" key="9">
    <source>
        <dbReference type="SAM" id="Phobius"/>
    </source>
</evidence>
<keyword evidence="6" id="KW-0653">Protein transport</keyword>
<organism evidence="11">
    <name type="scientific">marine metagenome</name>
    <dbReference type="NCBI Taxonomy" id="408172"/>
    <lineage>
        <taxon>unclassified sequences</taxon>
        <taxon>metagenomes</taxon>
        <taxon>ecological metagenomes</taxon>
    </lineage>
</organism>
<feature type="transmembrane region" description="Helical" evidence="9">
    <location>
        <begin position="147"/>
        <end position="171"/>
    </location>
</feature>
<evidence type="ECO:0000256" key="7">
    <source>
        <dbReference type="ARBA" id="ARBA00022989"/>
    </source>
</evidence>
<dbReference type="PANTHER" id="PTHR30625:SF15">
    <property type="entry name" value="BIOPOLYMER TRANSPORT PROTEIN EXBB"/>
    <property type="match status" value="1"/>
</dbReference>
<evidence type="ECO:0000256" key="1">
    <source>
        <dbReference type="ARBA" id="ARBA00004651"/>
    </source>
</evidence>
<evidence type="ECO:0000256" key="5">
    <source>
        <dbReference type="ARBA" id="ARBA00022692"/>
    </source>
</evidence>
<comment type="similarity">
    <text evidence="2">Belongs to the ExbB/TolQ family.</text>
</comment>
<keyword evidence="3" id="KW-0813">Transport</keyword>
<evidence type="ECO:0000256" key="8">
    <source>
        <dbReference type="ARBA" id="ARBA00023136"/>
    </source>
</evidence>
<keyword evidence="4" id="KW-1003">Cell membrane</keyword>
<feature type="domain" description="MotA/TolQ/ExbB proton channel" evidence="10">
    <location>
        <begin position="78"/>
        <end position="177"/>
    </location>
</feature>
<keyword evidence="5 9" id="KW-0812">Transmembrane</keyword>
<protein>
    <recommendedName>
        <fullName evidence="10">MotA/TolQ/ExbB proton channel domain-containing protein</fullName>
    </recommendedName>
</protein>
<name>A0A381UNF0_9ZZZZ</name>
<evidence type="ECO:0000256" key="2">
    <source>
        <dbReference type="ARBA" id="ARBA00010442"/>
    </source>
</evidence>
<feature type="transmembrane region" description="Helical" evidence="9">
    <location>
        <begin position="104"/>
        <end position="127"/>
    </location>
</feature>
<dbReference type="Pfam" id="PF01618">
    <property type="entry name" value="MotA_ExbB"/>
    <property type="match status" value="1"/>
</dbReference>
<evidence type="ECO:0000256" key="4">
    <source>
        <dbReference type="ARBA" id="ARBA00022475"/>
    </source>
</evidence>
<keyword evidence="7 9" id="KW-1133">Transmembrane helix</keyword>
<comment type="subcellular location">
    <subcellularLocation>
        <location evidence="1">Cell membrane</location>
        <topology evidence="1">Multi-pass membrane protein</topology>
    </subcellularLocation>
</comment>